<feature type="domain" description="Exonuclease VII large subunit C-terminal" evidence="7">
    <location>
        <begin position="124"/>
        <end position="438"/>
    </location>
</feature>
<comment type="subcellular location">
    <subcellularLocation>
        <location evidence="5 6">Cytoplasm</location>
    </subcellularLocation>
</comment>
<feature type="domain" description="OB-fold nucleic acid binding" evidence="8">
    <location>
        <begin position="6"/>
        <end position="101"/>
    </location>
</feature>
<dbReference type="InterPro" id="IPR003753">
    <property type="entry name" value="Exonuc_VII_L"/>
</dbReference>
<dbReference type="EMBL" id="QGTD01000008">
    <property type="protein sequence ID" value="PWU68558.1"/>
    <property type="molecule type" value="Genomic_DNA"/>
</dbReference>
<dbReference type="InterPro" id="IPR020579">
    <property type="entry name" value="Exonuc_VII_lsu_C"/>
</dbReference>
<dbReference type="RefSeq" id="WP_109984201.1">
    <property type="nucleotide sequence ID" value="NZ_JAJUIE010000002.1"/>
</dbReference>
<dbReference type="Pfam" id="PF13742">
    <property type="entry name" value="tRNA_anti_2"/>
    <property type="match status" value="1"/>
</dbReference>
<keyword evidence="10" id="KW-1185">Reference proteome</keyword>
<dbReference type="GO" id="GO:0005737">
    <property type="term" value="C:cytoplasm"/>
    <property type="evidence" value="ECO:0007669"/>
    <property type="project" value="UniProtKB-SubCell"/>
</dbReference>
<dbReference type="Pfam" id="PF02601">
    <property type="entry name" value="Exonuc_VII_L"/>
    <property type="match status" value="1"/>
</dbReference>
<comment type="function">
    <text evidence="5">Bidirectionally degrades single-stranded DNA into large acid-insoluble oligonucleotides, which are then degraded further into small acid-soluble oligonucleotides.</text>
</comment>
<evidence type="ECO:0000256" key="1">
    <source>
        <dbReference type="ARBA" id="ARBA00022490"/>
    </source>
</evidence>
<dbReference type="NCBIfam" id="TIGR00237">
    <property type="entry name" value="xseA"/>
    <property type="match status" value="1"/>
</dbReference>
<dbReference type="OrthoDB" id="9802795at2"/>
<evidence type="ECO:0000256" key="2">
    <source>
        <dbReference type="ARBA" id="ARBA00022722"/>
    </source>
</evidence>
<dbReference type="Proteomes" id="UP000245624">
    <property type="component" value="Unassembled WGS sequence"/>
</dbReference>
<comment type="catalytic activity">
    <reaction evidence="5 6">
        <text>Exonucleolytic cleavage in either 5'- to 3'- or 3'- to 5'-direction to yield nucleoside 5'-phosphates.</text>
        <dbReference type="EC" id="3.1.11.6"/>
    </reaction>
</comment>
<dbReference type="AlphaFoldDB" id="A0A317L124"/>
<evidence type="ECO:0000313" key="9">
    <source>
        <dbReference type="EMBL" id="PWU68558.1"/>
    </source>
</evidence>
<evidence type="ECO:0000256" key="6">
    <source>
        <dbReference type="RuleBase" id="RU004355"/>
    </source>
</evidence>
<dbReference type="EC" id="3.1.11.6" evidence="5"/>
<proteinExistence type="inferred from homology"/>
<dbReference type="GO" id="GO:0009318">
    <property type="term" value="C:exodeoxyribonuclease VII complex"/>
    <property type="evidence" value="ECO:0007669"/>
    <property type="project" value="UniProtKB-UniRule"/>
</dbReference>
<comment type="subunit">
    <text evidence="5">Heterooligomer composed of large and small subunits.</text>
</comment>
<dbReference type="CDD" id="cd04489">
    <property type="entry name" value="ExoVII_LU_OBF"/>
    <property type="match status" value="1"/>
</dbReference>
<name>A0A317L124_9BACI</name>
<dbReference type="GO" id="GO:0003676">
    <property type="term" value="F:nucleic acid binding"/>
    <property type="evidence" value="ECO:0007669"/>
    <property type="project" value="InterPro"/>
</dbReference>
<evidence type="ECO:0000313" key="10">
    <source>
        <dbReference type="Proteomes" id="UP000245624"/>
    </source>
</evidence>
<comment type="similarity">
    <text evidence="5 6">Belongs to the XseA family.</text>
</comment>
<evidence type="ECO:0000256" key="3">
    <source>
        <dbReference type="ARBA" id="ARBA00022801"/>
    </source>
</evidence>
<evidence type="ECO:0000259" key="7">
    <source>
        <dbReference type="Pfam" id="PF02601"/>
    </source>
</evidence>
<reference evidence="9 10" key="1">
    <citation type="submission" date="2018-05" db="EMBL/GenBank/DDBJ databases">
        <title>Genomic analysis of Gracilibacillus dipsosauri DD1 reveals novel features of a salt-tolerant amylase.</title>
        <authorList>
            <person name="Deutch C.E."/>
            <person name="Yang S."/>
        </authorList>
    </citation>
    <scope>NUCLEOTIDE SEQUENCE [LARGE SCALE GENOMIC DNA]</scope>
    <source>
        <strain evidence="9 10">DD1</strain>
    </source>
</reference>
<dbReference type="GO" id="GO:0008855">
    <property type="term" value="F:exodeoxyribonuclease VII activity"/>
    <property type="evidence" value="ECO:0007669"/>
    <property type="project" value="UniProtKB-UniRule"/>
</dbReference>
<evidence type="ECO:0000256" key="5">
    <source>
        <dbReference type="HAMAP-Rule" id="MF_00378"/>
    </source>
</evidence>
<keyword evidence="3 5" id="KW-0378">Hydrolase</keyword>
<keyword evidence="4 5" id="KW-0269">Exonuclease</keyword>
<gene>
    <name evidence="5" type="primary">xseA</name>
    <name evidence="9" type="ORF">DLJ74_08960</name>
</gene>
<dbReference type="PANTHER" id="PTHR30008:SF0">
    <property type="entry name" value="EXODEOXYRIBONUCLEASE 7 LARGE SUBUNIT"/>
    <property type="match status" value="1"/>
</dbReference>
<dbReference type="GO" id="GO:0006308">
    <property type="term" value="P:DNA catabolic process"/>
    <property type="evidence" value="ECO:0007669"/>
    <property type="project" value="UniProtKB-UniRule"/>
</dbReference>
<evidence type="ECO:0000259" key="8">
    <source>
        <dbReference type="Pfam" id="PF13742"/>
    </source>
</evidence>
<dbReference type="HAMAP" id="MF_00378">
    <property type="entry name" value="Exonuc_7_L"/>
    <property type="match status" value="1"/>
</dbReference>
<protein>
    <recommendedName>
        <fullName evidence="5">Exodeoxyribonuclease 7 large subunit</fullName>
        <ecNumber evidence="5">3.1.11.6</ecNumber>
    </recommendedName>
    <alternativeName>
        <fullName evidence="5">Exodeoxyribonuclease VII large subunit</fullName>
        <shortName evidence="5">Exonuclease VII large subunit</shortName>
    </alternativeName>
</protein>
<dbReference type="PANTHER" id="PTHR30008">
    <property type="entry name" value="EXODEOXYRIBONUCLEASE 7 LARGE SUBUNIT"/>
    <property type="match status" value="1"/>
</dbReference>
<keyword evidence="2 5" id="KW-0540">Nuclease</keyword>
<dbReference type="InterPro" id="IPR025824">
    <property type="entry name" value="OB-fold_nuc-bd_dom"/>
</dbReference>
<keyword evidence="1 5" id="KW-0963">Cytoplasm</keyword>
<organism evidence="9 10">
    <name type="scientific">Gracilibacillus dipsosauri</name>
    <dbReference type="NCBI Taxonomy" id="178340"/>
    <lineage>
        <taxon>Bacteria</taxon>
        <taxon>Bacillati</taxon>
        <taxon>Bacillota</taxon>
        <taxon>Bacilli</taxon>
        <taxon>Bacillales</taxon>
        <taxon>Bacillaceae</taxon>
        <taxon>Gracilibacillus</taxon>
    </lineage>
</organism>
<comment type="caution">
    <text evidence="9">The sequence shown here is derived from an EMBL/GenBank/DDBJ whole genome shotgun (WGS) entry which is preliminary data.</text>
</comment>
<sequence length="446" mass="51631">MEHKYLTVTALTKYIKKKFDVDHHLTNVYLRGEISNFKHHSRGHMYMTIKDDMASIRAVMFQGQNSLLKFKPENGMKVLLQGNISIFEASGQYQLYIQDMQPDGIGSLHLAYEQLKEKLRLEGLFNTEHKKQLPTFPKKIAVLTSPTGAAIRDIVTTLERRYPLVDLIIIPILVQGKFSAKSIVEGIEKANKLTGIDTIILGRGGGSIEELWSFNEEIVARAIFVSEVPIISAVGHETDFTISDLVADVRAATPTGAAELAVPSRLDLSERVIQLNRMLEHSYQQQLKQANEKLQRIKQTTVFRFPKRFLEEKELLLDRIVEEHQQKTELFMKAKKDRWNLLHTQLQYVRPQLIIRQRRERWLQFDERLKNNIVRILQDKKIQFTNKLNQLELLDPTKIMRRGYSIAYSNEDEIIYQSEQLSINDEIKVKLSDGVIHANVTKIEEK</sequence>
<accession>A0A317L124</accession>
<evidence type="ECO:0000256" key="4">
    <source>
        <dbReference type="ARBA" id="ARBA00022839"/>
    </source>
</evidence>